<accession>A0A4P9X0M8</accession>
<reference evidence="3" key="1">
    <citation type="journal article" date="2018" name="Nat. Microbiol.">
        <title>Leveraging single-cell genomics to expand the fungal tree of life.</title>
        <authorList>
            <person name="Ahrendt S.R."/>
            <person name="Quandt C.A."/>
            <person name="Ciobanu D."/>
            <person name="Clum A."/>
            <person name="Salamov A."/>
            <person name="Andreopoulos B."/>
            <person name="Cheng J.F."/>
            <person name="Woyke T."/>
            <person name="Pelin A."/>
            <person name="Henrissat B."/>
            <person name="Reynolds N.K."/>
            <person name="Benny G.L."/>
            <person name="Smith M.E."/>
            <person name="James T.Y."/>
            <person name="Grigoriev I.V."/>
        </authorList>
    </citation>
    <scope>NUCLEOTIDE SEQUENCE [LARGE SCALE GENOMIC DNA]</scope>
    <source>
        <strain evidence="3">ATCC 52028</strain>
    </source>
</reference>
<evidence type="ECO:0000313" key="2">
    <source>
        <dbReference type="EMBL" id="RKO98542.1"/>
    </source>
</evidence>
<feature type="region of interest" description="Disordered" evidence="1">
    <location>
        <begin position="216"/>
        <end position="293"/>
    </location>
</feature>
<name>A0A4P9X0M8_9FUNG</name>
<organism evidence="2 3">
    <name type="scientific">Caulochytrium protostelioides</name>
    <dbReference type="NCBI Taxonomy" id="1555241"/>
    <lineage>
        <taxon>Eukaryota</taxon>
        <taxon>Fungi</taxon>
        <taxon>Fungi incertae sedis</taxon>
        <taxon>Chytridiomycota</taxon>
        <taxon>Chytridiomycota incertae sedis</taxon>
        <taxon>Chytridiomycetes</taxon>
        <taxon>Caulochytriales</taxon>
        <taxon>Caulochytriaceae</taxon>
        <taxon>Caulochytrium</taxon>
    </lineage>
</organism>
<feature type="compositionally biased region" description="Basic and acidic residues" evidence="1">
    <location>
        <begin position="567"/>
        <end position="586"/>
    </location>
</feature>
<gene>
    <name evidence="2" type="ORF">CXG81DRAFT_21243</name>
</gene>
<feature type="region of interest" description="Disordered" evidence="1">
    <location>
        <begin position="63"/>
        <end position="92"/>
    </location>
</feature>
<feature type="region of interest" description="Disordered" evidence="1">
    <location>
        <begin position="130"/>
        <end position="182"/>
    </location>
</feature>
<proteinExistence type="predicted"/>
<feature type="region of interest" description="Disordered" evidence="1">
    <location>
        <begin position="532"/>
        <end position="586"/>
    </location>
</feature>
<protein>
    <submittedName>
        <fullName evidence="2">Uncharacterized protein</fullName>
    </submittedName>
</protein>
<feature type="region of interest" description="Disordered" evidence="1">
    <location>
        <begin position="392"/>
        <end position="430"/>
    </location>
</feature>
<dbReference type="EMBL" id="ML014407">
    <property type="protein sequence ID" value="RKO98542.1"/>
    <property type="molecule type" value="Genomic_DNA"/>
</dbReference>
<feature type="compositionally biased region" description="Low complexity" evidence="1">
    <location>
        <begin position="546"/>
        <end position="556"/>
    </location>
</feature>
<feature type="region of interest" description="Disordered" evidence="1">
    <location>
        <begin position="1"/>
        <end position="29"/>
    </location>
</feature>
<feature type="compositionally biased region" description="Pro residues" evidence="1">
    <location>
        <begin position="250"/>
        <end position="260"/>
    </location>
</feature>
<dbReference type="AlphaFoldDB" id="A0A4P9X0M8"/>
<sequence>MPHVPEQPPFGSLAALPPSAGRPTAMAHATDLPPSFDDFLVPLKSSLDFDACSLTAGTPLPHTGHPAAGAAADGAAKVSTTPPHPDPGSSATTLHVATPASLYPSPSAITAAAAAAAATIAAVKRSGHTRAPTVLPTPMLTNTRSDRRSRQPSNAITAAPAVDLPVDRDATWPHSDGGSGSGATSLMSLCWSTTHDDLLMPDYMAPEAPAWLKGVHDVNDDEDRPTPALPTCTSHRRRRYRRSADHVLPQPQPPPRPSPPQQHTRQPSPQLKAPSHVTADATSAASADNATCSGTMERSVSVSSGATLDLNLYLNIASSPAALSAPLSTPPGASAADAAALADAAAAAAALAATACANRLDDAHPSLTKAATLSSLLANALLPRQASSGLPVLSAPGPHAAPGTPGTAALSDFLPPEPSQIPEHQARPPALLPQPLGVAMVPPDIDWVRALADISSSAQSAFMSSSATTLSAADPFRPAGAPSTLAPPEHAAAAAAVAELLWSMDKENDDPFGPITTDPNGKALAEHPFPSTAARAARKRPFHALDSTSTDPTSDPASLEQVIGNLDGRRGGRTVCDRRAGDAGVA</sequence>
<evidence type="ECO:0000313" key="3">
    <source>
        <dbReference type="Proteomes" id="UP000274922"/>
    </source>
</evidence>
<evidence type="ECO:0000256" key="1">
    <source>
        <dbReference type="SAM" id="MobiDB-lite"/>
    </source>
</evidence>
<feature type="compositionally biased region" description="Low complexity" evidence="1">
    <location>
        <begin position="67"/>
        <end position="76"/>
    </location>
</feature>
<feature type="compositionally biased region" description="Low complexity" evidence="1">
    <location>
        <begin position="395"/>
        <end position="409"/>
    </location>
</feature>
<feature type="compositionally biased region" description="Low complexity" evidence="1">
    <location>
        <begin position="261"/>
        <end position="270"/>
    </location>
</feature>
<dbReference type="Proteomes" id="UP000274922">
    <property type="component" value="Unassembled WGS sequence"/>
</dbReference>
<feature type="compositionally biased region" description="Low complexity" evidence="1">
    <location>
        <begin position="278"/>
        <end position="291"/>
    </location>
</feature>
<keyword evidence="3" id="KW-1185">Reference proteome</keyword>